<organism evidence="2 3">
    <name type="scientific">Antrodiella citrinella</name>
    <dbReference type="NCBI Taxonomy" id="2447956"/>
    <lineage>
        <taxon>Eukaryota</taxon>
        <taxon>Fungi</taxon>
        <taxon>Dikarya</taxon>
        <taxon>Basidiomycota</taxon>
        <taxon>Agaricomycotina</taxon>
        <taxon>Agaricomycetes</taxon>
        <taxon>Polyporales</taxon>
        <taxon>Steccherinaceae</taxon>
        <taxon>Antrodiella</taxon>
    </lineage>
</organism>
<dbReference type="AlphaFoldDB" id="A0A4S4M803"/>
<dbReference type="EMBL" id="SGPM01000562">
    <property type="protein sequence ID" value="THH18990.1"/>
    <property type="molecule type" value="Genomic_DNA"/>
</dbReference>
<protein>
    <submittedName>
        <fullName evidence="2">Uncharacterized protein</fullName>
    </submittedName>
</protein>
<keyword evidence="3" id="KW-1185">Reference proteome</keyword>
<sequence>MWVVGKVPERKFIVKIEDAREVDMFYYRIQKPHWEARNELMKRDPNFYKDMQITKPYKGPKAGRMTPGRPKLIRERYEADLAAGATGSTVTVDDYVSPEYFDDQSSQEATNTSQSKGSSKTGAKVVEMDPRVISESDFVSPENYNDVIFNVIENSSQEATSKSEGKGKGKVVPKIAETKTAAVITCPDFVTPSNFDKEVDRAVKTTSQANKARRTGKNIAPALIKEGTIDRPYVVDDDNDNNDDVIVLPESGQCTTKASSRKKRAIEEDVGGISAKVLLSHIIYVALLNMFYSEIQGILLYDVRG</sequence>
<evidence type="ECO:0000313" key="3">
    <source>
        <dbReference type="Proteomes" id="UP000308730"/>
    </source>
</evidence>
<gene>
    <name evidence="2" type="ORF">EUX98_g8860</name>
</gene>
<dbReference type="Proteomes" id="UP000308730">
    <property type="component" value="Unassembled WGS sequence"/>
</dbReference>
<proteinExistence type="predicted"/>
<evidence type="ECO:0000256" key="1">
    <source>
        <dbReference type="SAM" id="MobiDB-lite"/>
    </source>
</evidence>
<evidence type="ECO:0000313" key="2">
    <source>
        <dbReference type="EMBL" id="THH18990.1"/>
    </source>
</evidence>
<feature type="compositionally biased region" description="Polar residues" evidence="1">
    <location>
        <begin position="103"/>
        <end position="121"/>
    </location>
</feature>
<feature type="region of interest" description="Disordered" evidence="1">
    <location>
        <begin position="101"/>
        <end position="123"/>
    </location>
</feature>
<reference evidence="2 3" key="1">
    <citation type="submission" date="2019-02" db="EMBL/GenBank/DDBJ databases">
        <title>Genome sequencing of the rare red list fungi Antrodiella citrinella (Flaviporus citrinellus).</title>
        <authorList>
            <person name="Buettner E."/>
            <person name="Kellner H."/>
        </authorList>
    </citation>
    <scope>NUCLEOTIDE SEQUENCE [LARGE SCALE GENOMIC DNA]</scope>
    <source>
        <strain evidence="2 3">DSM 108506</strain>
    </source>
</reference>
<name>A0A4S4M803_9APHY</name>
<accession>A0A4S4M803</accession>
<comment type="caution">
    <text evidence="2">The sequence shown here is derived from an EMBL/GenBank/DDBJ whole genome shotgun (WGS) entry which is preliminary data.</text>
</comment>